<evidence type="ECO:0000256" key="1">
    <source>
        <dbReference type="ARBA" id="ARBA00023125"/>
    </source>
</evidence>
<feature type="domain" description="HTH cro/C1-type" evidence="3">
    <location>
        <begin position="7"/>
        <end position="61"/>
    </location>
</feature>
<dbReference type="eggNOG" id="COG1476">
    <property type="taxonomic scope" value="Bacteria"/>
</dbReference>
<comment type="caution">
    <text evidence="4">The sequence shown here is derived from an EMBL/GenBank/DDBJ whole genome shotgun (WGS) entry which is preliminary data.</text>
</comment>
<protein>
    <submittedName>
        <fullName evidence="4">Putative transcriptional regulator</fullName>
    </submittedName>
</protein>
<evidence type="ECO:0000259" key="3">
    <source>
        <dbReference type="PROSITE" id="PS50943"/>
    </source>
</evidence>
<dbReference type="InterPro" id="IPR010982">
    <property type="entry name" value="Lambda_DNA-bd_dom_sf"/>
</dbReference>
<dbReference type="SUPFAM" id="SSF47413">
    <property type="entry name" value="lambda repressor-like DNA-binding domains"/>
    <property type="match status" value="1"/>
</dbReference>
<dbReference type="Pfam" id="PF01381">
    <property type="entry name" value="HTH_3"/>
    <property type="match status" value="1"/>
</dbReference>
<organism evidence="4 5">
    <name type="scientific">Ruminiclostridium cellobioparum subsp. termitidis CT1112</name>
    <dbReference type="NCBI Taxonomy" id="1195236"/>
    <lineage>
        <taxon>Bacteria</taxon>
        <taxon>Bacillati</taxon>
        <taxon>Bacillota</taxon>
        <taxon>Clostridia</taxon>
        <taxon>Eubacteriales</taxon>
        <taxon>Oscillospiraceae</taxon>
        <taxon>Ruminiclostridium</taxon>
    </lineage>
</organism>
<name>S0FLM0_RUMCE</name>
<dbReference type="EMBL" id="AORV01000060">
    <property type="protein sequence ID" value="EMS70064.1"/>
    <property type="molecule type" value="Genomic_DNA"/>
</dbReference>
<dbReference type="STRING" id="1195236.CTER_4204"/>
<keyword evidence="2" id="KW-0812">Transmembrane</keyword>
<dbReference type="Proteomes" id="UP000014155">
    <property type="component" value="Unassembled WGS sequence"/>
</dbReference>
<dbReference type="AlphaFoldDB" id="S0FLM0"/>
<feature type="transmembrane region" description="Helical" evidence="2">
    <location>
        <begin position="115"/>
        <end position="135"/>
    </location>
</feature>
<evidence type="ECO:0000313" key="4">
    <source>
        <dbReference type="EMBL" id="EMS70064.1"/>
    </source>
</evidence>
<dbReference type="Gene3D" id="1.10.260.40">
    <property type="entry name" value="lambda repressor-like DNA-binding domains"/>
    <property type="match status" value="1"/>
</dbReference>
<dbReference type="GO" id="GO:0003677">
    <property type="term" value="F:DNA binding"/>
    <property type="evidence" value="ECO:0007669"/>
    <property type="project" value="UniProtKB-KW"/>
</dbReference>
<dbReference type="CDD" id="cd00093">
    <property type="entry name" value="HTH_XRE"/>
    <property type="match status" value="1"/>
</dbReference>
<accession>S0FLM0</accession>
<keyword evidence="1" id="KW-0238">DNA-binding</keyword>
<keyword evidence="2" id="KW-0472">Membrane</keyword>
<evidence type="ECO:0000313" key="5">
    <source>
        <dbReference type="Proteomes" id="UP000014155"/>
    </source>
</evidence>
<keyword evidence="5" id="KW-1185">Reference proteome</keyword>
<reference evidence="4 5" key="1">
    <citation type="journal article" date="2013" name="Genome Announc.">
        <title>Draft Genome Sequence of the Cellulolytic, Mesophilic, Anaerobic Bacterium Clostridium termitidis Strain CT1112 (DSM 5398).</title>
        <authorList>
            <person name="Lal S."/>
            <person name="Ramachandran U."/>
            <person name="Zhang X."/>
            <person name="Munir R."/>
            <person name="Sparling R."/>
            <person name="Levin D.B."/>
        </authorList>
    </citation>
    <scope>NUCLEOTIDE SEQUENCE [LARGE SCALE GENOMIC DNA]</scope>
    <source>
        <strain evidence="4 5">CT1112</strain>
    </source>
</reference>
<keyword evidence="2" id="KW-1133">Transmembrane helix</keyword>
<evidence type="ECO:0000256" key="2">
    <source>
        <dbReference type="SAM" id="Phobius"/>
    </source>
</evidence>
<gene>
    <name evidence="4" type="ORF">CTER_4204</name>
</gene>
<proteinExistence type="predicted"/>
<dbReference type="RefSeq" id="WP_004629126.1">
    <property type="nucleotide sequence ID" value="NZ_AORV01000060.1"/>
</dbReference>
<dbReference type="SMART" id="SM00530">
    <property type="entry name" value="HTH_XRE"/>
    <property type="match status" value="1"/>
</dbReference>
<sequence length="137" mass="15793">MTLGEKLLYLRKTKGLSQEQLASEVTVSRQAISKWELGESIPDTENIIQLTKIFDVSADFLLNEEIDIPIGASANEETEQDVIDLMLKNELQDDSDKLALKMYKIRTKDKGQFKWLWPLALFGTIVILIGIYYFFFR</sequence>
<dbReference type="PANTHER" id="PTHR46558:SF13">
    <property type="entry name" value="HTH-TYPE TRANSCRIPTIONAL REGULATOR IMMR"/>
    <property type="match status" value="1"/>
</dbReference>
<dbReference type="PROSITE" id="PS50943">
    <property type="entry name" value="HTH_CROC1"/>
    <property type="match status" value="1"/>
</dbReference>
<dbReference type="PANTHER" id="PTHR46558">
    <property type="entry name" value="TRACRIPTIONAL REGULATORY PROTEIN-RELATED-RELATED"/>
    <property type="match status" value="1"/>
</dbReference>
<dbReference type="InterPro" id="IPR001387">
    <property type="entry name" value="Cro/C1-type_HTH"/>
</dbReference>